<proteinExistence type="predicted"/>
<evidence type="ECO:0000313" key="3">
    <source>
        <dbReference type="Proteomes" id="UP000194857"/>
    </source>
</evidence>
<reference evidence="2 3" key="1">
    <citation type="submission" date="2017-05" db="EMBL/GenBank/DDBJ databases">
        <authorList>
            <person name="Song R."/>
            <person name="Chenine A.L."/>
            <person name="Ruprecht R.M."/>
        </authorList>
    </citation>
    <scope>NUCLEOTIDE SEQUENCE [LARGE SCALE GENOMIC DNA]</scope>
    <source>
        <strain evidence="2 3">S567_C10_BS</strain>
    </source>
</reference>
<dbReference type="RefSeq" id="WP_065327766.1">
    <property type="nucleotide sequence ID" value="NZ_NFFZ01000004.1"/>
</dbReference>
<name>A0A241XSE3_PSEAI</name>
<comment type="caution">
    <text evidence="2">The sequence shown here is derived from an EMBL/GenBank/DDBJ whole genome shotgun (WGS) entry which is preliminary data.</text>
</comment>
<dbReference type="InterPro" id="IPR046909">
    <property type="entry name" value="cREC_REC"/>
</dbReference>
<dbReference type="Pfam" id="PF20274">
    <property type="entry name" value="cREC_REC"/>
    <property type="match status" value="1"/>
</dbReference>
<sequence>MKVFLDDERSTPEGWVRTFWPDETIELLKGGSVTELSLDHDLGDDDRGTGYTVLLWLEEQVALNGFVPPAIRIHSANSSARLKMEAAVVTIGKLAAGFER</sequence>
<accession>A0A241XSE3</accession>
<dbReference type="EMBL" id="NFFZ01000004">
    <property type="protein sequence ID" value="OTI63265.1"/>
    <property type="molecule type" value="Genomic_DNA"/>
</dbReference>
<organism evidence="2 3">
    <name type="scientific">Pseudomonas aeruginosa</name>
    <dbReference type="NCBI Taxonomy" id="287"/>
    <lineage>
        <taxon>Bacteria</taxon>
        <taxon>Pseudomonadati</taxon>
        <taxon>Pseudomonadota</taxon>
        <taxon>Gammaproteobacteria</taxon>
        <taxon>Pseudomonadales</taxon>
        <taxon>Pseudomonadaceae</taxon>
        <taxon>Pseudomonas</taxon>
    </lineage>
</organism>
<gene>
    <name evidence="2" type="ORF">CAZ10_10575</name>
</gene>
<protein>
    <recommendedName>
        <fullName evidence="1">Cyclic-phosphate processing Receiver domain-containing protein</fullName>
    </recommendedName>
</protein>
<evidence type="ECO:0000313" key="2">
    <source>
        <dbReference type="EMBL" id="OTI63265.1"/>
    </source>
</evidence>
<feature type="domain" description="Cyclic-phosphate processing Receiver" evidence="1">
    <location>
        <begin position="1"/>
        <end position="87"/>
    </location>
</feature>
<dbReference type="AlphaFoldDB" id="A0A241XSE3"/>
<dbReference type="Proteomes" id="UP000194857">
    <property type="component" value="Unassembled WGS sequence"/>
</dbReference>
<evidence type="ECO:0000259" key="1">
    <source>
        <dbReference type="Pfam" id="PF20274"/>
    </source>
</evidence>